<keyword evidence="2" id="KW-1185">Reference proteome</keyword>
<dbReference type="EMBL" id="QNUK01000118">
    <property type="protein sequence ID" value="KAF5901177.1"/>
    <property type="molecule type" value="Genomic_DNA"/>
</dbReference>
<dbReference type="AlphaFoldDB" id="A0A8J4UPK2"/>
<proteinExistence type="predicted"/>
<name>A0A8J4UPK2_CLAMG</name>
<reference evidence="1" key="1">
    <citation type="submission" date="2020-07" db="EMBL/GenBank/DDBJ databases">
        <title>Clarias magur genome sequencing, assembly and annotation.</title>
        <authorList>
            <person name="Kushwaha B."/>
            <person name="Kumar R."/>
            <person name="Das P."/>
            <person name="Joshi C.G."/>
            <person name="Kumar D."/>
            <person name="Nagpure N.S."/>
            <person name="Pandey M."/>
            <person name="Agarwal S."/>
            <person name="Srivastava S."/>
            <person name="Singh M."/>
            <person name="Sahoo L."/>
            <person name="Jayasankar P."/>
            <person name="Meher P.K."/>
            <person name="Koringa P.G."/>
            <person name="Iquebal M.A."/>
            <person name="Das S.P."/>
            <person name="Bit A."/>
            <person name="Patnaik S."/>
            <person name="Patel N."/>
            <person name="Shah T.M."/>
            <person name="Hinsu A."/>
            <person name="Jena J.K."/>
        </authorList>
    </citation>
    <scope>NUCLEOTIDE SEQUENCE</scope>
    <source>
        <strain evidence="1">CIFAMagur01</strain>
        <tissue evidence="1">Testis</tissue>
    </source>
</reference>
<sequence length="78" mass="8688">VKSDESPLLRCLQDACCSTSPSVRVRRSCEVVVDYLKQSVSSAVPSSHGWRESTVAVDESRQQIVCDQQIMFFVPGRL</sequence>
<evidence type="ECO:0000313" key="2">
    <source>
        <dbReference type="Proteomes" id="UP000727407"/>
    </source>
</evidence>
<gene>
    <name evidence="1" type="ORF">DAT39_009141</name>
</gene>
<feature type="non-terminal residue" evidence="1">
    <location>
        <position position="78"/>
    </location>
</feature>
<organism evidence="1 2">
    <name type="scientific">Clarias magur</name>
    <name type="common">Asian catfish</name>
    <name type="synonym">Macropteronotus magur</name>
    <dbReference type="NCBI Taxonomy" id="1594786"/>
    <lineage>
        <taxon>Eukaryota</taxon>
        <taxon>Metazoa</taxon>
        <taxon>Chordata</taxon>
        <taxon>Craniata</taxon>
        <taxon>Vertebrata</taxon>
        <taxon>Euteleostomi</taxon>
        <taxon>Actinopterygii</taxon>
        <taxon>Neopterygii</taxon>
        <taxon>Teleostei</taxon>
        <taxon>Ostariophysi</taxon>
        <taxon>Siluriformes</taxon>
        <taxon>Clariidae</taxon>
        <taxon>Clarias</taxon>
    </lineage>
</organism>
<protein>
    <submittedName>
        <fullName evidence="1">Uncharacterized protein</fullName>
    </submittedName>
</protein>
<comment type="caution">
    <text evidence="1">The sequence shown here is derived from an EMBL/GenBank/DDBJ whole genome shotgun (WGS) entry which is preliminary data.</text>
</comment>
<accession>A0A8J4UPK2</accession>
<evidence type="ECO:0000313" key="1">
    <source>
        <dbReference type="EMBL" id="KAF5901177.1"/>
    </source>
</evidence>
<dbReference type="Proteomes" id="UP000727407">
    <property type="component" value="Unassembled WGS sequence"/>
</dbReference>